<organism evidence="1 2">
    <name type="scientific">Alicyclobacillus acidoterrestris (strain ATCC 49025 / DSM 3922 / CIP 106132 / NCIMB 13137 / GD3B)</name>
    <dbReference type="NCBI Taxonomy" id="1356854"/>
    <lineage>
        <taxon>Bacteria</taxon>
        <taxon>Bacillati</taxon>
        <taxon>Bacillota</taxon>
        <taxon>Bacilli</taxon>
        <taxon>Bacillales</taxon>
        <taxon>Alicyclobacillaceae</taxon>
        <taxon>Alicyclobacillus</taxon>
    </lineage>
</organism>
<dbReference type="AlphaFoldDB" id="A0A9E6ZPV1"/>
<evidence type="ECO:0000313" key="1">
    <source>
        <dbReference type="EMBL" id="UNO51011.1"/>
    </source>
</evidence>
<dbReference type="Pfam" id="PF26325">
    <property type="entry name" value="YhjD"/>
    <property type="match status" value="1"/>
</dbReference>
<dbReference type="InterPro" id="IPR058600">
    <property type="entry name" value="YhjD-like"/>
</dbReference>
<reference evidence="2" key="1">
    <citation type="journal article" date="2022" name="G3 (Bethesda)">
        <title>Unveiling the complete genome sequence of Alicyclobacillus acidoterrestris DSM 3922T, a taint-producing strain.</title>
        <authorList>
            <person name="Leonardo I.C."/>
            <person name="Barreto Crespo M.T."/>
            <person name="Gaspar F.B."/>
        </authorList>
    </citation>
    <scope>NUCLEOTIDE SEQUENCE [LARGE SCALE GENOMIC DNA]</scope>
    <source>
        <strain evidence="2">DSM 3922</strain>
    </source>
</reference>
<geneLocation type="plasmid" evidence="2">
    <name>pDSM3922.1</name>
</geneLocation>
<sequence length="84" mass="9774">MERPTAEIRRLLLLGLLRDYIQQEIAHLKDDLKKANLSISEIQTNELDITVKFVNNGMYDQGIYMKKMLDAEIKNRAKRTGLII</sequence>
<evidence type="ECO:0000313" key="2">
    <source>
        <dbReference type="Proteomes" id="UP000829401"/>
    </source>
</evidence>
<dbReference type="KEGG" id="aaco:K1I37_21315"/>
<accession>A0A9E6ZPV1</accession>
<protein>
    <submittedName>
        <fullName evidence="1">Uncharacterized protein</fullName>
    </submittedName>
</protein>
<dbReference type="EMBL" id="CP080468">
    <property type="protein sequence ID" value="UNO51011.1"/>
    <property type="molecule type" value="Genomic_DNA"/>
</dbReference>
<keyword evidence="2" id="KW-1185">Reference proteome</keyword>
<proteinExistence type="predicted"/>
<keyword evidence="1" id="KW-0614">Plasmid</keyword>
<name>A0A9E6ZPV1_ALIAG</name>
<gene>
    <name evidence="1" type="ORF">K1I37_21315</name>
</gene>
<dbReference type="Proteomes" id="UP000829401">
    <property type="component" value="Plasmid pDSM3922.1"/>
</dbReference>